<feature type="coiled-coil region" evidence="1">
    <location>
        <begin position="203"/>
        <end position="230"/>
    </location>
</feature>
<dbReference type="PANTHER" id="PTHR48163">
    <property type="entry name" value="BNAC02G25670D PROTEIN"/>
    <property type="match status" value="1"/>
</dbReference>
<dbReference type="PANTHER" id="PTHR48163:SF2">
    <property type="entry name" value="EXPRESSED PROTEIN"/>
    <property type="match status" value="1"/>
</dbReference>
<evidence type="ECO:0000313" key="2">
    <source>
        <dbReference type="EMBL" id="OAE32666.1"/>
    </source>
</evidence>
<dbReference type="Proteomes" id="UP000077202">
    <property type="component" value="Unassembled WGS sequence"/>
</dbReference>
<evidence type="ECO:0000256" key="1">
    <source>
        <dbReference type="SAM" id="Coils"/>
    </source>
</evidence>
<accession>A0A176WKB7</accession>
<comment type="caution">
    <text evidence="2">The sequence shown here is derived from an EMBL/GenBank/DDBJ whole genome shotgun (WGS) entry which is preliminary data.</text>
</comment>
<feature type="coiled-coil region" evidence="1">
    <location>
        <begin position="280"/>
        <end position="368"/>
    </location>
</feature>
<proteinExistence type="predicted"/>
<feature type="coiled-coil region" evidence="1">
    <location>
        <begin position="128"/>
        <end position="172"/>
    </location>
</feature>
<name>A0A176WKB7_MARPO</name>
<reference evidence="2" key="1">
    <citation type="submission" date="2016-03" db="EMBL/GenBank/DDBJ databases">
        <title>Mechanisms controlling the formation of the plant cell surface in tip-growing cells are functionally conserved among land plants.</title>
        <authorList>
            <person name="Honkanen S."/>
            <person name="Jones V.A."/>
            <person name="Morieri G."/>
            <person name="Champion C."/>
            <person name="Hetherington A.J."/>
            <person name="Kelly S."/>
            <person name="Saint-Marcoux D."/>
            <person name="Proust H."/>
            <person name="Prescott H."/>
            <person name="Dolan L."/>
        </authorList>
    </citation>
    <scope>NUCLEOTIDE SEQUENCE [LARGE SCALE GENOMIC DNA]</scope>
    <source>
        <tissue evidence="2">Whole gametophyte</tissue>
    </source>
</reference>
<protein>
    <submittedName>
        <fullName evidence="2">Uncharacterized protein</fullName>
    </submittedName>
</protein>
<gene>
    <name evidence="2" type="ORF">AXG93_632s1160</name>
</gene>
<keyword evidence="3" id="KW-1185">Reference proteome</keyword>
<dbReference type="AlphaFoldDB" id="A0A176WKB7"/>
<evidence type="ECO:0000313" key="3">
    <source>
        <dbReference type="Proteomes" id="UP000077202"/>
    </source>
</evidence>
<organism evidence="2 3">
    <name type="scientific">Marchantia polymorpha subsp. ruderalis</name>
    <dbReference type="NCBI Taxonomy" id="1480154"/>
    <lineage>
        <taxon>Eukaryota</taxon>
        <taxon>Viridiplantae</taxon>
        <taxon>Streptophyta</taxon>
        <taxon>Embryophyta</taxon>
        <taxon>Marchantiophyta</taxon>
        <taxon>Marchantiopsida</taxon>
        <taxon>Marchantiidae</taxon>
        <taxon>Marchantiales</taxon>
        <taxon>Marchantiaceae</taxon>
        <taxon>Marchantia</taxon>
    </lineage>
</organism>
<dbReference type="EMBL" id="LVLJ01000758">
    <property type="protein sequence ID" value="OAE32666.1"/>
    <property type="molecule type" value="Genomic_DNA"/>
</dbReference>
<keyword evidence="1" id="KW-0175">Coiled coil</keyword>
<sequence length="405" mass="45462">MDMAALQKALDQMAMERDAAIVAKEDVMGQLRVTKRRLKEAEEEQYKAEEDAASLRAEIQNLQQSDRGHASAFSYMPEHQEIAAVKSELEVCILCTQGSQGSLFEFLSYGLFTHQGHVPGNQEMWTRLQQEQLKLATERQRNASLTSKVKELEVAKQNMETALVAARNEQSEQDDVASASITLPLEGASSIDDTGASLDAWNASSLKGEIEKLKTEKTKHEGQLHELASMVERLEKGRQKLLGEIDTQSLEIERLFVENSNLELSLRDSSEMAAQWEIQVQQCLEHNAQLRSEINKLRMEQAALSESAELNHVQRTPGKPGAPDTGHDVLRRDFAKLKRELADAQAVMEEQTAQVAQLTSNLNRAQLTSHSLGRLYKPILSNIENRLIQMKQDLPLNENSLFLAY</sequence>
<feature type="coiled-coil region" evidence="1">
    <location>
        <begin position="24"/>
        <end position="65"/>
    </location>
</feature>